<dbReference type="EMBL" id="KN833826">
    <property type="protein sequence ID" value="KIK17470.1"/>
    <property type="molecule type" value="Genomic_DNA"/>
</dbReference>
<sequence>MKSSGRCDSIGMATQARFRVQRPWTSYGLGFRWLGLLRHTATKYRPTPGQPGFNTYMIVDGTPGSEHTHDVRLPLRVTGLVNNVTSITYILGYIVTSVSHVTSAYPSNDMPLKQTDTYWSCDPGSAESTGREVCQTEGYYYNATQPMALTCIDGTTRCSINTSRSSKGVHPSCQMFLNTLLTWYRKGASVRAITSSATFRERHYLFWVHVVATHANLLSAEPLAEVLRARIWRRLAAENRW</sequence>
<keyword evidence="2" id="KW-1185">Reference proteome</keyword>
<proteinExistence type="predicted"/>
<accession>A0A0C9XYD1</accession>
<protein>
    <submittedName>
        <fullName evidence="1">Uncharacterized protein</fullName>
    </submittedName>
</protein>
<dbReference type="Proteomes" id="UP000054018">
    <property type="component" value="Unassembled WGS sequence"/>
</dbReference>
<name>A0A0C9XYD1_9AGAM</name>
<evidence type="ECO:0000313" key="1">
    <source>
        <dbReference type="EMBL" id="KIK17470.1"/>
    </source>
</evidence>
<reference evidence="1 2" key="1">
    <citation type="submission" date="2014-04" db="EMBL/GenBank/DDBJ databases">
        <authorList>
            <consortium name="DOE Joint Genome Institute"/>
            <person name="Kuo A."/>
            <person name="Kohler A."/>
            <person name="Costa M.D."/>
            <person name="Nagy L.G."/>
            <person name="Floudas D."/>
            <person name="Copeland A."/>
            <person name="Barry K.W."/>
            <person name="Cichocki N."/>
            <person name="Veneault-Fourrey C."/>
            <person name="LaButti K."/>
            <person name="Lindquist E.A."/>
            <person name="Lipzen A."/>
            <person name="Lundell T."/>
            <person name="Morin E."/>
            <person name="Murat C."/>
            <person name="Sun H."/>
            <person name="Tunlid A."/>
            <person name="Henrissat B."/>
            <person name="Grigoriev I.V."/>
            <person name="Hibbett D.S."/>
            <person name="Martin F."/>
            <person name="Nordberg H.P."/>
            <person name="Cantor M.N."/>
            <person name="Hua S.X."/>
        </authorList>
    </citation>
    <scope>NUCLEOTIDE SEQUENCE [LARGE SCALE GENOMIC DNA]</scope>
    <source>
        <strain evidence="1 2">441</strain>
    </source>
</reference>
<dbReference type="AlphaFoldDB" id="A0A0C9XYD1"/>
<dbReference type="HOGENOM" id="CLU_1152170_0_0_1"/>
<reference evidence="2" key="2">
    <citation type="submission" date="2015-01" db="EMBL/GenBank/DDBJ databases">
        <title>Evolutionary Origins and Diversification of the Mycorrhizal Mutualists.</title>
        <authorList>
            <consortium name="DOE Joint Genome Institute"/>
            <consortium name="Mycorrhizal Genomics Consortium"/>
            <person name="Kohler A."/>
            <person name="Kuo A."/>
            <person name="Nagy L.G."/>
            <person name="Floudas D."/>
            <person name="Copeland A."/>
            <person name="Barry K.W."/>
            <person name="Cichocki N."/>
            <person name="Veneault-Fourrey C."/>
            <person name="LaButti K."/>
            <person name="Lindquist E.A."/>
            <person name="Lipzen A."/>
            <person name="Lundell T."/>
            <person name="Morin E."/>
            <person name="Murat C."/>
            <person name="Riley R."/>
            <person name="Ohm R."/>
            <person name="Sun H."/>
            <person name="Tunlid A."/>
            <person name="Henrissat B."/>
            <person name="Grigoriev I.V."/>
            <person name="Hibbett D.S."/>
            <person name="Martin F."/>
        </authorList>
    </citation>
    <scope>NUCLEOTIDE SEQUENCE [LARGE SCALE GENOMIC DNA]</scope>
    <source>
        <strain evidence="2">441</strain>
    </source>
</reference>
<evidence type="ECO:0000313" key="2">
    <source>
        <dbReference type="Proteomes" id="UP000054018"/>
    </source>
</evidence>
<organism evidence="1 2">
    <name type="scientific">Pisolithus microcarpus 441</name>
    <dbReference type="NCBI Taxonomy" id="765257"/>
    <lineage>
        <taxon>Eukaryota</taxon>
        <taxon>Fungi</taxon>
        <taxon>Dikarya</taxon>
        <taxon>Basidiomycota</taxon>
        <taxon>Agaricomycotina</taxon>
        <taxon>Agaricomycetes</taxon>
        <taxon>Agaricomycetidae</taxon>
        <taxon>Boletales</taxon>
        <taxon>Sclerodermatineae</taxon>
        <taxon>Pisolithaceae</taxon>
        <taxon>Pisolithus</taxon>
    </lineage>
</organism>
<gene>
    <name evidence="1" type="ORF">PISMIDRAFT_685224</name>
</gene>